<keyword evidence="10" id="KW-1185">Reference proteome</keyword>
<dbReference type="InterPro" id="IPR002452">
    <property type="entry name" value="Alpha_tubulin"/>
</dbReference>
<dbReference type="PANTHER" id="PTHR11588">
    <property type="entry name" value="TUBULIN"/>
    <property type="match status" value="1"/>
</dbReference>
<dbReference type="InterPro" id="IPR037103">
    <property type="entry name" value="Tubulin/FtsZ-like_C"/>
</dbReference>
<dbReference type="SUPFAM" id="SSF55307">
    <property type="entry name" value="Tubulin C-terminal domain-like"/>
    <property type="match status" value="1"/>
</dbReference>
<dbReference type="FunFam" id="3.40.50.1440:FF:000035">
    <property type="entry name" value="Tubulin alpha chain"/>
    <property type="match status" value="1"/>
</dbReference>
<dbReference type="EMBL" id="SEYY01019273">
    <property type="protein sequence ID" value="KAB7498444.1"/>
    <property type="molecule type" value="Genomic_DNA"/>
</dbReference>
<dbReference type="Gene3D" id="3.40.50.1440">
    <property type="entry name" value="Tubulin/FtsZ, GTPase domain"/>
    <property type="match status" value="2"/>
</dbReference>
<dbReference type="GO" id="GO:0005874">
    <property type="term" value="C:microtubule"/>
    <property type="evidence" value="ECO:0007669"/>
    <property type="project" value="UniProtKB-KW"/>
</dbReference>
<dbReference type="SMART" id="SM00864">
    <property type="entry name" value="Tubulin"/>
    <property type="match status" value="1"/>
</dbReference>
<keyword evidence="5" id="KW-0342">GTP-binding</keyword>
<dbReference type="InterPro" id="IPR036525">
    <property type="entry name" value="Tubulin/FtsZ_GTPase_sf"/>
</dbReference>
<dbReference type="Gene3D" id="1.10.287.600">
    <property type="entry name" value="Helix hairpin bin"/>
    <property type="match status" value="1"/>
</dbReference>
<dbReference type="FunFam" id="1.10.287.600:FF:000005">
    <property type="entry name" value="Tubulin alpha chain"/>
    <property type="match status" value="1"/>
</dbReference>
<evidence type="ECO:0000256" key="4">
    <source>
        <dbReference type="ARBA" id="ARBA00022801"/>
    </source>
</evidence>
<gene>
    <name evidence="9" type="primary">TBA_3</name>
    <name evidence="9" type="ORF">Anas_08788</name>
</gene>
<dbReference type="GO" id="GO:0005737">
    <property type="term" value="C:cytoplasm"/>
    <property type="evidence" value="ECO:0007669"/>
    <property type="project" value="UniProtKB-ARBA"/>
</dbReference>
<dbReference type="GO" id="GO:0007017">
    <property type="term" value="P:microtubule-based process"/>
    <property type="evidence" value="ECO:0007669"/>
    <property type="project" value="InterPro"/>
</dbReference>
<dbReference type="Pfam" id="PF03953">
    <property type="entry name" value="Tubulin_C"/>
    <property type="match status" value="1"/>
</dbReference>
<dbReference type="AlphaFoldDB" id="A0A5N5SW43"/>
<dbReference type="InterPro" id="IPR018316">
    <property type="entry name" value="Tubulin/FtsZ_2-layer-sand-dom"/>
</dbReference>
<dbReference type="FunFam" id="3.30.1330.20:FF:000001">
    <property type="entry name" value="Tubulin alpha chain"/>
    <property type="match status" value="1"/>
</dbReference>
<keyword evidence="2" id="KW-0493">Microtubule</keyword>
<keyword evidence="4" id="KW-0378">Hydrolase</keyword>
<comment type="caution">
    <text evidence="9">The sequence shown here is derived from an EMBL/GenBank/DDBJ whole genome shotgun (WGS) entry which is preliminary data.</text>
</comment>
<evidence type="ECO:0000259" key="7">
    <source>
        <dbReference type="SMART" id="SM00864"/>
    </source>
</evidence>
<name>A0A5N5SW43_9CRUS</name>
<proteinExistence type="inferred from homology"/>
<dbReference type="InterPro" id="IPR003008">
    <property type="entry name" value="Tubulin_FtsZ_GTPase"/>
</dbReference>
<evidence type="ECO:0000256" key="2">
    <source>
        <dbReference type="ARBA" id="ARBA00022701"/>
    </source>
</evidence>
<evidence type="ECO:0000313" key="9">
    <source>
        <dbReference type="EMBL" id="KAB7498444.1"/>
    </source>
</evidence>
<dbReference type="InterPro" id="IPR023123">
    <property type="entry name" value="Tubulin_C"/>
</dbReference>
<sequence>MGNACWELYCLEHGIAPDGSMPSEKKINESDDSFTTFFSETGAEKYVPRAIFVDLEPTVIDEIRTGSYRQLFHPEQMITGKEDAANNYARGHYTIGKEVVDIVLDRTRRLADQCTGLQVATAVVEPYNAILTTHTTLEHSECAFMVDNEAIYDICRRNMNIERPTYTNLNRLIGQIVSSITASLRFDGALNVDLTEFQTNLVPYPRIHFPLVTYAPIISAERAYHEQITVSEITNSCFEPCNQMVKCDPRRGKYMACCLLYRGDVVPKDVNAAIAQIKTKRSIQFVDWCPTGFKVGINYQPPTVVPGGDLAKVSRAVCMLSNTTAIAEAWGRLDHKFDLMYAKRAFVHWYVGEGMEEGEFTEAREDLAALEKDYEEVAFDTILDEEEDNNEEI</sequence>
<keyword evidence="3" id="KW-0547">Nucleotide-binding</keyword>
<feature type="domain" description="Tubulin/FtsZ 2-layer sandwich" evidence="8">
    <location>
        <begin position="190"/>
        <end position="335"/>
    </location>
</feature>
<evidence type="ECO:0000256" key="3">
    <source>
        <dbReference type="ARBA" id="ARBA00022741"/>
    </source>
</evidence>
<evidence type="ECO:0000256" key="5">
    <source>
        <dbReference type="ARBA" id="ARBA00023134"/>
    </source>
</evidence>
<dbReference type="InterPro" id="IPR000217">
    <property type="entry name" value="Tubulin"/>
</dbReference>
<dbReference type="InterPro" id="IPR008280">
    <property type="entry name" value="Tub_FtsZ_C"/>
</dbReference>
<dbReference type="PRINTS" id="PR01161">
    <property type="entry name" value="TUBULIN"/>
</dbReference>
<evidence type="ECO:0000256" key="6">
    <source>
        <dbReference type="ARBA" id="ARBA00049117"/>
    </source>
</evidence>
<accession>A0A5N5SW43</accession>
<dbReference type="PRINTS" id="PR01162">
    <property type="entry name" value="ALPHATUBULIN"/>
</dbReference>
<dbReference type="GO" id="GO:0005200">
    <property type="term" value="F:structural constituent of cytoskeleton"/>
    <property type="evidence" value="ECO:0007669"/>
    <property type="project" value="InterPro"/>
</dbReference>
<feature type="domain" description="Tubulin/FtsZ GTPase" evidence="7">
    <location>
        <begin position="34"/>
        <end position="188"/>
    </location>
</feature>
<comment type="similarity">
    <text evidence="1">Belongs to the tubulin family.</text>
</comment>
<evidence type="ECO:0000256" key="1">
    <source>
        <dbReference type="ARBA" id="ARBA00009636"/>
    </source>
</evidence>
<dbReference type="GO" id="GO:0016787">
    <property type="term" value="F:hydrolase activity"/>
    <property type="evidence" value="ECO:0007669"/>
    <property type="project" value="UniProtKB-KW"/>
</dbReference>
<protein>
    <submittedName>
        <fullName evidence="9">Tubulin alpha chain</fullName>
    </submittedName>
</protein>
<dbReference type="CDD" id="cd02186">
    <property type="entry name" value="alpha_tubulin"/>
    <property type="match status" value="1"/>
</dbReference>
<dbReference type="SMART" id="SM00865">
    <property type="entry name" value="Tubulin_C"/>
    <property type="match status" value="1"/>
</dbReference>
<comment type="catalytic activity">
    <reaction evidence="6">
        <text>GTP + H2O = GDP + phosphate + H(+)</text>
        <dbReference type="Rhea" id="RHEA:19669"/>
        <dbReference type="ChEBI" id="CHEBI:15377"/>
        <dbReference type="ChEBI" id="CHEBI:15378"/>
        <dbReference type="ChEBI" id="CHEBI:37565"/>
        <dbReference type="ChEBI" id="CHEBI:43474"/>
        <dbReference type="ChEBI" id="CHEBI:58189"/>
    </reaction>
    <physiologicalReaction direction="left-to-right" evidence="6">
        <dbReference type="Rhea" id="RHEA:19670"/>
    </physiologicalReaction>
</comment>
<dbReference type="OrthoDB" id="1844at2759"/>
<dbReference type="Gene3D" id="3.30.1330.20">
    <property type="entry name" value="Tubulin/FtsZ, C-terminal domain"/>
    <property type="match status" value="1"/>
</dbReference>
<organism evidence="9 10">
    <name type="scientific">Armadillidium nasatum</name>
    <dbReference type="NCBI Taxonomy" id="96803"/>
    <lineage>
        <taxon>Eukaryota</taxon>
        <taxon>Metazoa</taxon>
        <taxon>Ecdysozoa</taxon>
        <taxon>Arthropoda</taxon>
        <taxon>Crustacea</taxon>
        <taxon>Multicrustacea</taxon>
        <taxon>Malacostraca</taxon>
        <taxon>Eumalacostraca</taxon>
        <taxon>Peracarida</taxon>
        <taxon>Isopoda</taxon>
        <taxon>Oniscidea</taxon>
        <taxon>Crinocheta</taxon>
        <taxon>Armadillidiidae</taxon>
        <taxon>Armadillidium</taxon>
    </lineage>
</organism>
<dbReference type="GO" id="GO:0005525">
    <property type="term" value="F:GTP binding"/>
    <property type="evidence" value="ECO:0007669"/>
    <property type="project" value="UniProtKB-KW"/>
</dbReference>
<reference evidence="9 10" key="1">
    <citation type="journal article" date="2019" name="PLoS Biol.">
        <title>Sex chromosomes control vertical transmission of feminizing Wolbachia symbionts in an isopod.</title>
        <authorList>
            <person name="Becking T."/>
            <person name="Chebbi M.A."/>
            <person name="Giraud I."/>
            <person name="Moumen B."/>
            <person name="Laverre T."/>
            <person name="Caubet Y."/>
            <person name="Peccoud J."/>
            <person name="Gilbert C."/>
            <person name="Cordaux R."/>
        </authorList>
    </citation>
    <scope>NUCLEOTIDE SEQUENCE [LARGE SCALE GENOMIC DNA]</scope>
    <source>
        <strain evidence="9">ANa2</strain>
        <tissue evidence="9">Whole body excluding digestive tract and cuticle</tissue>
    </source>
</reference>
<dbReference type="SUPFAM" id="SSF52490">
    <property type="entry name" value="Tubulin nucleotide-binding domain-like"/>
    <property type="match status" value="1"/>
</dbReference>
<dbReference type="Pfam" id="PF00091">
    <property type="entry name" value="Tubulin"/>
    <property type="match status" value="1"/>
</dbReference>
<evidence type="ECO:0000259" key="8">
    <source>
        <dbReference type="SMART" id="SM00865"/>
    </source>
</evidence>
<dbReference type="Proteomes" id="UP000326759">
    <property type="component" value="Unassembled WGS sequence"/>
</dbReference>
<evidence type="ECO:0000313" key="10">
    <source>
        <dbReference type="Proteomes" id="UP000326759"/>
    </source>
</evidence>